<organism evidence="2 3">
    <name type="scientific">Talaromyces amestolkiae</name>
    <dbReference type="NCBI Taxonomy" id="1196081"/>
    <lineage>
        <taxon>Eukaryota</taxon>
        <taxon>Fungi</taxon>
        <taxon>Dikarya</taxon>
        <taxon>Ascomycota</taxon>
        <taxon>Pezizomycotina</taxon>
        <taxon>Eurotiomycetes</taxon>
        <taxon>Eurotiomycetidae</taxon>
        <taxon>Eurotiales</taxon>
        <taxon>Trichocomaceae</taxon>
        <taxon>Talaromyces</taxon>
        <taxon>Talaromyces sect. Talaromyces</taxon>
    </lineage>
</organism>
<feature type="transmembrane region" description="Helical" evidence="1">
    <location>
        <begin position="28"/>
        <end position="48"/>
    </location>
</feature>
<keyword evidence="1" id="KW-0472">Membrane</keyword>
<dbReference type="EMBL" id="MIKG01000015">
    <property type="protein sequence ID" value="RAO71280.1"/>
    <property type="molecule type" value="Genomic_DNA"/>
</dbReference>
<accession>A0A364L630</accession>
<sequence>MAERPSTENYTRKSTAKQSSTRGSMLNAYLIFSSLCALTALVISAISLHRANEALSFKSSMFIADLERTFNSTAYAIADPGYGAFRPDCSNLTAETVTGQTSTPGECVTVTDSYDLWVTRLAENCTPYVYADANCTGTSRPIADGNFPLKVPQCVVAAGSGDLKGDENSTYNSFQIVCT</sequence>
<proteinExistence type="predicted"/>
<evidence type="ECO:0000313" key="3">
    <source>
        <dbReference type="Proteomes" id="UP000249363"/>
    </source>
</evidence>
<gene>
    <name evidence="2" type="ORF">BHQ10_007292</name>
</gene>
<reference evidence="2 3" key="1">
    <citation type="journal article" date="2017" name="Biotechnol. Biofuels">
        <title>Differential beta-glucosidase expression as a function of carbon source availability in Talaromyces amestolkiae: a genomic and proteomic approach.</title>
        <authorList>
            <person name="de Eugenio L.I."/>
            <person name="Mendez-Liter J.A."/>
            <person name="Nieto-Dominguez M."/>
            <person name="Alonso L."/>
            <person name="Gil-Munoz J."/>
            <person name="Barriuso J."/>
            <person name="Prieto A."/>
            <person name="Martinez M.J."/>
        </authorList>
    </citation>
    <scope>NUCLEOTIDE SEQUENCE [LARGE SCALE GENOMIC DNA]</scope>
    <source>
        <strain evidence="2 3">CIB</strain>
    </source>
</reference>
<name>A0A364L630_TALAM</name>
<keyword evidence="1" id="KW-0812">Transmembrane</keyword>
<keyword evidence="1" id="KW-1133">Transmembrane helix</keyword>
<dbReference type="RefSeq" id="XP_040735796.1">
    <property type="nucleotide sequence ID" value="XM_040879972.1"/>
</dbReference>
<comment type="caution">
    <text evidence="2">The sequence shown here is derived from an EMBL/GenBank/DDBJ whole genome shotgun (WGS) entry which is preliminary data.</text>
</comment>
<dbReference type="Proteomes" id="UP000249363">
    <property type="component" value="Unassembled WGS sequence"/>
</dbReference>
<protein>
    <submittedName>
        <fullName evidence="2">Uncharacterized protein</fullName>
    </submittedName>
</protein>
<evidence type="ECO:0000256" key="1">
    <source>
        <dbReference type="SAM" id="Phobius"/>
    </source>
</evidence>
<keyword evidence="3" id="KW-1185">Reference proteome</keyword>
<dbReference type="GeneID" id="63796508"/>
<dbReference type="AlphaFoldDB" id="A0A364L630"/>
<dbReference type="OrthoDB" id="4362911at2759"/>
<evidence type="ECO:0000313" key="2">
    <source>
        <dbReference type="EMBL" id="RAO71280.1"/>
    </source>
</evidence>